<dbReference type="Proteomes" id="UP001359559">
    <property type="component" value="Unassembled WGS sequence"/>
</dbReference>
<comment type="caution">
    <text evidence="1">The sequence shown here is derived from an EMBL/GenBank/DDBJ whole genome shotgun (WGS) entry which is preliminary data.</text>
</comment>
<organism evidence="1 2">
    <name type="scientific">Clitoria ternatea</name>
    <name type="common">Butterfly pea</name>
    <dbReference type="NCBI Taxonomy" id="43366"/>
    <lineage>
        <taxon>Eukaryota</taxon>
        <taxon>Viridiplantae</taxon>
        <taxon>Streptophyta</taxon>
        <taxon>Embryophyta</taxon>
        <taxon>Tracheophyta</taxon>
        <taxon>Spermatophyta</taxon>
        <taxon>Magnoliopsida</taxon>
        <taxon>eudicotyledons</taxon>
        <taxon>Gunneridae</taxon>
        <taxon>Pentapetalae</taxon>
        <taxon>rosids</taxon>
        <taxon>fabids</taxon>
        <taxon>Fabales</taxon>
        <taxon>Fabaceae</taxon>
        <taxon>Papilionoideae</taxon>
        <taxon>50 kb inversion clade</taxon>
        <taxon>NPAAA clade</taxon>
        <taxon>indigoferoid/millettioid clade</taxon>
        <taxon>Phaseoleae</taxon>
        <taxon>Clitoria</taxon>
    </lineage>
</organism>
<protein>
    <submittedName>
        <fullName evidence="1">Uncharacterized protein</fullName>
    </submittedName>
</protein>
<keyword evidence="2" id="KW-1185">Reference proteome</keyword>
<accession>A0AAN9FNL6</accession>
<name>A0AAN9FNL6_CLITE</name>
<dbReference type="EMBL" id="JAYKXN010000006">
    <property type="protein sequence ID" value="KAK7278884.1"/>
    <property type="molecule type" value="Genomic_DNA"/>
</dbReference>
<sequence length="69" mass="7821">MKEPTRLEFGIPIDPFAVCGSWHRKGATLGIQLLNWANLVRALVEVLCFDAKVSDPLKVMMLRVRWPGE</sequence>
<reference evidence="1 2" key="1">
    <citation type="submission" date="2024-01" db="EMBL/GenBank/DDBJ databases">
        <title>The genomes of 5 underutilized Papilionoideae crops provide insights into root nodulation and disease resistance.</title>
        <authorList>
            <person name="Yuan L."/>
        </authorList>
    </citation>
    <scope>NUCLEOTIDE SEQUENCE [LARGE SCALE GENOMIC DNA]</scope>
    <source>
        <strain evidence="1">LY-2023</strain>
        <tissue evidence="1">Leaf</tissue>
    </source>
</reference>
<gene>
    <name evidence="1" type="ORF">RJT34_23923</name>
</gene>
<evidence type="ECO:0000313" key="1">
    <source>
        <dbReference type="EMBL" id="KAK7278884.1"/>
    </source>
</evidence>
<proteinExistence type="predicted"/>
<evidence type="ECO:0000313" key="2">
    <source>
        <dbReference type="Proteomes" id="UP001359559"/>
    </source>
</evidence>
<dbReference type="AlphaFoldDB" id="A0AAN9FNL6"/>